<comment type="caution">
    <text evidence="2">The sequence shown here is derived from an EMBL/GenBank/DDBJ whole genome shotgun (WGS) entry which is preliminary data.</text>
</comment>
<dbReference type="Proteomes" id="UP001173174">
    <property type="component" value="Unassembled WGS sequence"/>
</dbReference>
<reference evidence="2" key="1">
    <citation type="journal article" date="2023" name="Pathogens">
        <title>Prevalence of Enterococcus spp. and the Whole-Genome Characteristics of Enterococcus faecium and Enterococcus faecalis Strains Isolated from Free-Living Birds in Poland.</title>
        <authorList>
            <person name="Kwit R."/>
            <person name="Zajac M."/>
            <person name="Smialowska-Weglinska A."/>
            <person name="Skarzynska M."/>
            <person name="Bomba A."/>
            <person name="Lalak A."/>
            <person name="Skrzypiec E."/>
            <person name="Wojdat D."/>
            <person name="Koza W."/>
            <person name="Mikos-Wojewoda E."/>
            <person name="Pasim P."/>
            <person name="Skora M."/>
            <person name="Polak M."/>
            <person name="Wiacek J."/>
            <person name="Wasyl D."/>
        </authorList>
    </citation>
    <scope>NUCLEOTIDE SEQUENCE</scope>
    <source>
        <strain evidence="2">691B_2</strain>
    </source>
</reference>
<evidence type="ECO:0000313" key="2">
    <source>
        <dbReference type="EMBL" id="MDN3193691.1"/>
    </source>
</evidence>
<feature type="signal peptide" evidence="1">
    <location>
        <begin position="1"/>
        <end position="28"/>
    </location>
</feature>
<evidence type="ECO:0000256" key="1">
    <source>
        <dbReference type="SAM" id="SignalP"/>
    </source>
</evidence>
<dbReference type="EMBL" id="JAREWH010000027">
    <property type="protein sequence ID" value="MDN3193691.1"/>
    <property type="molecule type" value="Genomic_DNA"/>
</dbReference>
<reference evidence="2" key="2">
    <citation type="submission" date="2023-03" db="EMBL/GenBank/DDBJ databases">
        <authorList>
            <person name="Zajac M."/>
            <person name="Kwit R."/>
            <person name="Wasyl D."/>
        </authorList>
    </citation>
    <scope>NUCLEOTIDE SEQUENCE</scope>
    <source>
        <strain evidence="2">691B_2</strain>
    </source>
</reference>
<name>A0AAW7KI03_ENTFL</name>
<organism evidence="2 3">
    <name type="scientific">Enterococcus faecalis</name>
    <name type="common">Streptococcus faecalis</name>
    <dbReference type="NCBI Taxonomy" id="1351"/>
    <lineage>
        <taxon>Bacteria</taxon>
        <taxon>Bacillati</taxon>
        <taxon>Bacillota</taxon>
        <taxon>Bacilli</taxon>
        <taxon>Lactobacillales</taxon>
        <taxon>Enterococcaceae</taxon>
        <taxon>Enterococcus</taxon>
    </lineage>
</organism>
<protein>
    <submittedName>
        <fullName evidence="2">Uncharacterized protein</fullName>
    </submittedName>
</protein>
<dbReference type="AlphaFoldDB" id="A0AAW7KI03"/>
<keyword evidence="1" id="KW-0732">Signal</keyword>
<dbReference type="RefSeq" id="WP_161323706.1">
    <property type="nucleotide sequence ID" value="NZ_CAKOCZ010000046.1"/>
</dbReference>
<evidence type="ECO:0000313" key="3">
    <source>
        <dbReference type="Proteomes" id="UP001173174"/>
    </source>
</evidence>
<proteinExistence type="predicted"/>
<feature type="chain" id="PRO_5044026540" evidence="1">
    <location>
        <begin position="29"/>
        <end position="170"/>
    </location>
</feature>
<gene>
    <name evidence="2" type="ORF">P0E79_14560</name>
</gene>
<sequence>MINKKMMAVALATGLVGSGVLNTVSTFAAEQTKDVPVSYNSMTSIPDPENPNSPDYVINVPASITFTDENKDIDATVTMTEVSGAKYQGSKSADVSVASQNGYKLKNGGNKEIRYELRYKNTLMTGTNTPQLLSTMSKDSDKAMGSAKMIGSATATGNYVDTLVYTVASK</sequence>
<accession>A0AAW7KI03</accession>